<organism evidence="5 6">
    <name type="scientific">Aspergillus ochraceoroseus</name>
    <dbReference type="NCBI Taxonomy" id="138278"/>
    <lineage>
        <taxon>Eukaryota</taxon>
        <taxon>Fungi</taxon>
        <taxon>Dikarya</taxon>
        <taxon>Ascomycota</taxon>
        <taxon>Pezizomycotina</taxon>
        <taxon>Eurotiomycetes</taxon>
        <taxon>Eurotiomycetidae</taxon>
        <taxon>Eurotiales</taxon>
        <taxon>Aspergillaceae</taxon>
        <taxon>Aspergillus</taxon>
        <taxon>Aspergillus subgen. Nidulantes</taxon>
    </lineage>
</organism>
<dbReference type="InterPro" id="IPR016024">
    <property type="entry name" value="ARM-type_fold"/>
</dbReference>
<evidence type="ECO:0008006" key="7">
    <source>
        <dbReference type="Google" id="ProtNLM"/>
    </source>
</evidence>
<keyword evidence="6" id="KW-1185">Reference proteome</keyword>
<feature type="compositionally biased region" description="Basic and acidic residues" evidence="2">
    <location>
        <begin position="928"/>
        <end position="944"/>
    </location>
</feature>
<dbReference type="InterPro" id="IPR019451">
    <property type="entry name" value="Rtp1_C1"/>
</dbReference>
<protein>
    <recommendedName>
        <fullName evidence="7">Protein required for cell viability</fullName>
    </recommendedName>
</protein>
<dbReference type="InterPro" id="IPR019414">
    <property type="entry name" value="Rtp1_C2"/>
</dbReference>
<evidence type="ECO:0000256" key="2">
    <source>
        <dbReference type="SAM" id="MobiDB-lite"/>
    </source>
</evidence>
<gene>
    <name evidence="5" type="ORF">AOCH_004486</name>
</gene>
<dbReference type="Proteomes" id="UP000034947">
    <property type="component" value="Unassembled WGS sequence"/>
</dbReference>
<feature type="compositionally biased region" description="Basic residues" evidence="2">
    <location>
        <begin position="915"/>
        <end position="927"/>
    </location>
</feature>
<feature type="compositionally biased region" description="Low complexity" evidence="2">
    <location>
        <begin position="956"/>
        <end position="965"/>
    </location>
</feature>
<proteinExistence type="inferred from homology"/>
<evidence type="ECO:0000259" key="3">
    <source>
        <dbReference type="Pfam" id="PF10304"/>
    </source>
</evidence>
<dbReference type="PANTHER" id="PTHR20959:SF1">
    <property type="entry name" value="TRANSPORT AND GOLGI ORGANIZATION PROTEIN 6 HOMOLOG"/>
    <property type="match status" value="1"/>
</dbReference>
<name>A0A0F8UW03_9EURO</name>
<reference evidence="5 6" key="1">
    <citation type="submission" date="2015-02" db="EMBL/GenBank/DDBJ databases">
        <title>Draft Genome Sequences of Two Closely-Related Aflatoxigenic Aspergillus Species Obtained from the Cote d'Ivoire.</title>
        <authorList>
            <person name="Moore G.G."/>
            <person name="Beltz S.B."/>
            <person name="Mack B.M."/>
        </authorList>
    </citation>
    <scope>NUCLEOTIDE SEQUENCE [LARGE SCALE GENOMIC DNA]</scope>
    <source>
        <strain evidence="5 6">SRRC1432</strain>
    </source>
</reference>
<dbReference type="PANTHER" id="PTHR20959">
    <property type="entry name" value="TRANSPORT AND GOLGI ORGANIZATION PROTEIN 6 FAMILY MEMBER"/>
    <property type="match status" value="1"/>
</dbReference>
<feature type="region of interest" description="Disordered" evidence="2">
    <location>
        <begin position="915"/>
        <end position="986"/>
    </location>
</feature>
<feature type="compositionally biased region" description="Acidic residues" evidence="2">
    <location>
        <begin position="967"/>
        <end position="980"/>
    </location>
</feature>
<dbReference type="VEuPathDB" id="FungiDB:P175DRAFT_0528033"/>
<dbReference type="Pfam" id="PF10363">
    <property type="entry name" value="RTP1_C1"/>
    <property type="match status" value="1"/>
</dbReference>
<evidence type="ECO:0000313" key="5">
    <source>
        <dbReference type="EMBL" id="KKK15021.1"/>
    </source>
</evidence>
<comment type="caution">
    <text evidence="5">The sequence shown here is derived from an EMBL/GenBank/DDBJ whole genome shotgun (WGS) entry which is preliminary data.</text>
</comment>
<evidence type="ECO:0000259" key="4">
    <source>
        <dbReference type="Pfam" id="PF10363"/>
    </source>
</evidence>
<dbReference type="Pfam" id="PF10304">
    <property type="entry name" value="RTP1_C2"/>
    <property type="match status" value="1"/>
</dbReference>
<evidence type="ECO:0000256" key="1">
    <source>
        <dbReference type="ARBA" id="ARBA00005724"/>
    </source>
</evidence>
<dbReference type="GO" id="GO:0009306">
    <property type="term" value="P:protein secretion"/>
    <property type="evidence" value="ECO:0007669"/>
    <property type="project" value="TreeGrafter"/>
</dbReference>
<dbReference type="EMBL" id="JYKN01002824">
    <property type="protein sequence ID" value="KKK15021.1"/>
    <property type="molecule type" value="Genomic_DNA"/>
</dbReference>
<dbReference type="AlphaFoldDB" id="A0A0F8UW03"/>
<dbReference type="InterPro" id="IPR039600">
    <property type="entry name" value="TANGO6/Rtp1"/>
</dbReference>
<comment type="similarity">
    <text evidence="1">Belongs to the Tango6 family.</text>
</comment>
<dbReference type="VEuPathDB" id="FungiDB:P175DRAFT_039537"/>
<feature type="domain" description="RNA polymerase II assembly factor Rtp1 C-terminal" evidence="4">
    <location>
        <begin position="782"/>
        <end position="895"/>
    </location>
</feature>
<dbReference type="OrthoDB" id="39591at2759"/>
<accession>A0A0F8UW03</accession>
<sequence length="1193" mass="130048">MSGGAAGVAACARWTYATEIFIRRLKTEDQTERLLRSINRNIFRLLNVQRVGAGMVELEDDDEEIWEEELQKSRGDSLIAILNRNLPGPSLDDASTRANVIGKALDLLCQIHVAFVSPVNESNKDLEEYETAENAGLEDAKRRRILHTLLDLISLEGIYPSLSSGVGIPLQQRVISVLPAGVIAQQQAPVHETPQDESLLCHILLGLSDIIFDERPSIQPVIRGRILSDIVSVASDLGYNPGIVTDDRQPRYRHILSKVVEETPSAILLSTLSAFLQANPASWFKLVISGLLSRVPLRDNGVLQTIIFLASQFAPSLGQEPNAQASNGPHITVNAIMHASRLLSSVPQDMDPTNYFTVIGPQLLSLIDGDDPDLRKAAAYIVGNGILGKRAYGAPGTIGHSIFLEPIFKTITGTLDGPSRKYMLSIDSTQDHCSGQILSCEWEVMRAIDRLKTLVLQPPNPGLVKRVVFPVLLPLWGLACFTTEEENVPLHEDVMTVLQTYFGISVGLPPLQKIIDNFLWDGGPTWTYGTDSANKILLQNRTEARPGKDLVSLVDTLQSRAKLFRSLLDADPSREERTGEVFLYVSENWLVKSSADAQPLHKLQLVPDEDDSEIIIRKLTSAKLAETLLDNFKDTLSRRPLKVLELIKQIIDGELNDAKTRSRNSVENVSPKVSLSSLANIVPSHQVGEDTSAEPESTQSLSVVLSLLSTILASPEFAVSNETSELLENIKGKLDELLPYLPPSLSKSGTTSSMLLEIQLASPEQQESGTKGPEIPDFETHRRALANLNSDLPPVQAEGFSLLSDLIKKASPILDIPSTLTLLLSIITDSSEAASNDEFIYLNAIKLIGALASRHPRTVVKTLMDRYIDRSENASLDQRLKIGESLLRTVQDLDEALAGETAKILGDGLITVAGRRAHKPQAQKARKQALDREKRRKGREERPTPDAAVPPGWKFSSSPLPSSSSNAEEDIHDSDSESETPEQAARSANIISAWAAGASQDQEPDDLRIRASALSILATAVQTNLLGLGPSIVSSAVDLALATLTLEPDDESAILRRASAVLLLDILKALDSARETRGSQNLGFGFSLMEERSAAPENGRGPATIGNISHMLRTLAGVESRETDTIVRGHIRVLTESLEAWVEKSLLWGIGDQAAAMRGNEPRFGLGDQIAGLRLDPLAGRSEGSRPRIEEIE</sequence>
<feature type="domain" description="RNA polymerase II assembly factor Rtp1 C-terminal" evidence="3">
    <location>
        <begin position="1110"/>
        <end position="1140"/>
    </location>
</feature>
<evidence type="ECO:0000313" key="6">
    <source>
        <dbReference type="Proteomes" id="UP000034947"/>
    </source>
</evidence>
<dbReference type="SUPFAM" id="SSF48371">
    <property type="entry name" value="ARM repeat"/>
    <property type="match status" value="1"/>
</dbReference>